<dbReference type="RefSeq" id="WP_131559991.1">
    <property type="nucleotide sequence ID" value="NZ_SJSN01000010.1"/>
</dbReference>
<dbReference type="EMBL" id="SJSN01000010">
    <property type="protein sequence ID" value="TCD07717.1"/>
    <property type="molecule type" value="Genomic_DNA"/>
</dbReference>
<accession>A0A4R0P269</accession>
<keyword evidence="2" id="KW-1185">Reference proteome</keyword>
<dbReference type="GO" id="GO:0016740">
    <property type="term" value="F:transferase activity"/>
    <property type="evidence" value="ECO:0007669"/>
    <property type="project" value="UniProtKB-KW"/>
</dbReference>
<dbReference type="Gene3D" id="3.40.50.2000">
    <property type="entry name" value="Glycogen Phosphorylase B"/>
    <property type="match status" value="2"/>
</dbReference>
<organism evidence="1 2">
    <name type="scientific">Pedobacter frigidisoli</name>
    <dbReference type="NCBI Taxonomy" id="2530455"/>
    <lineage>
        <taxon>Bacteria</taxon>
        <taxon>Pseudomonadati</taxon>
        <taxon>Bacteroidota</taxon>
        <taxon>Sphingobacteriia</taxon>
        <taxon>Sphingobacteriales</taxon>
        <taxon>Sphingobacteriaceae</taxon>
        <taxon>Pedobacter</taxon>
    </lineage>
</organism>
<gene>
    <name evidence="1" type="ORF">EZ449_14385</name>
</gene>
<reference evidence="1 2" key="1">
    <citation type="submission" date="2019-02" db="EMBL/GenBank/DDBJ databases">
        <title>Pedobacter sp. RP-3-11 sp. nov., isolated from Arctic soil.</title>
        <authorList>
            <person name="Dahal R.H."/>
        </authorList>
    </citation>
    <scope>NUCLEOTIDE SEQUENCE [LARGE SCALE GENOMIC DNA]</scope>
    <source>
        <strain evidence="1 2">RP-3-11</strain>
    </source>
</reference>
<protein>
    <submittedName>
        <fullName evidence="1">Glycosyltransferase</fullName>
    </submittedName>
</protein>
<proteinExistence type="predicted"/>
<dbReference type="OrthoDB" id="1406894at2"/>
<dbReference type="Pfam" id="PF13692">
    <property type="entry name" value="Glyco_trans_1_4"/>
    <property type="match status" value="1"/>
</dbReference>
<evidence type="ECO:0000313" key="2">
    <source>
        <dbReference type="Proteomes" id="UP000291485"/>
    </source>
</evidence>
<dbReference type="AlphaFoldDB" id="A0A4R0P269"/>
<dbReference type="SUPFAM" id="SSF53756">
    <property type="entry name" value="UDP-Glycosyltransferase/glycogen phosphorylase"/>
    <property type="match status" value="1"/>
</dbReference>
<name>A0A4R0P269_9SPHI</name>
<evidence type="ECO:0000313" key="1">
    <source>
        <dbReference type="EMBL" id="TCD07717.1"/>
    </source>
</evidence>
<dbReference type="Proteomes" id="UP000291485">
    <property type="component" value="Unassembled WGS sequence"/>
</dbReference>
<keyword evidence="1" id="KW-0808">Transferase</keyword>
<comment type="caution">
    <text evidence="1">The sequence shown here is derived from an EMBL/GenBank/DDBJ whole genome shotgun (WGS) entry which is preliminary data.</text>
</comment>
<sequence length="375" mass="43112">MSKAGYEVHILNSVYSKVLLIEDLALLGNYNIGIEHISDLTKKDLWSFFDRLCKKVGNLLIKYFGFETQFALGYAPLRYIDVCKKINANLYICHQELPVFLGGKLLRLGYNVAFDLEDWHSEDLPVRNRYNRAVRLLRSAENIALNHGAFCTVTSIAMAKQLAEVYSSKVPQVIYNTFNLNLKTLGLKKEFNEPIRLVWFSLNIGHGRGLEEFINILAHITTTVELHLIGAVTDDYKQEITGRVPSLHKIFFHEMVKADMLDEKLSSFDIGLATELKTPLNRNCTITNKFFQYIQNGLPIIATNTLGNLEILKQYQVGLLIDFEQENHILLNKFLNDLPALKKMRENAISAAKFYNWENQQHLFLELIKKNIQIK</sequence>